<dbReference type="Proteomes" id="UP000008144">
    <property type="component" value="Chromosome 9"/>
</dbReference>
<accession>F6SIS7</accession>
<protein>
    <recommendedName>
        <fullName evidence="3">Cilia- and flagella-associated protein 77</fullName>
    </recommendedName>
</protein>
<keyword evidence="2" id="KW-1185">Reference proteome</keyword>
<evidence type="ECO:0008006" key="3">
    <source>
        <dbReference type="Google" id="ProtNLM"/>
    </source>
</evidence>
<dbReference type="AlphaFoldDB" id="F6SIS7"/>
<reference evidence="1" key="2">
    <citation type="journal article" date="2008" name="Genome Biol.">
        <title>Improved genome assembly and evidence-based global gene model set for the chordate Ciona intestinalis: new insight into intron and operon populations.</title>
        <authorList>
            <person name="Satou Y."/>
            <person name="Mineta K."/>
            <person name="Ogasawara M."/>
            <person name="Sasakura Y."/>
            <person name="Shoguchi E."/>
            <person name="Ueno K."/>
            <person name="Yamada L."/>
            <person name="Matsumoto J."/>
            <person name="Wasserscheid J."/>
            <person name="Dewar K."/>
            <person name="Wiley G.B."/>
            <person name="Macmil S.L."/>
            <person name="Roe B.A."/>
            <person name="Zeller R.W."/>
            <person name="Hastings K.E."/>
            <person name="Lemaire P."/>
            <person name="Lindquist E."/>
            <person name="Endo T."/>
            <person name="Hotta K."/>
            <person name="Inaba K."/>
        </authorList>
    </citation>
    <scope>NUCLEOTIDE SEQUENCE [LARGE SCALE GENOMIC DNA]</scope>
    <source>
        <strain evidence="1">wild type</strain>
    </source>
</reference>
<dbReference type="PANTHER" id="PTHR28617:SF1">
    <property type="entry name" value="CILIA- AND FLAGELLA-ASSOCIATED PROTEIN 77"/>
    <property type="match status" value="1"/>
</dbReference>
<dbReference type="InterPro" id="IPR029147">
    <property type="entry name" value="CFAP77"/>
</dbReference>
<sequence length="282" mass="32298">MEDCRLGVYRDSMNDNPLLMKGSSPAQWNTFFIFFFDEFGVYVVAPGILSVQASFSGNDQSELGRPLKRCFSLPSDKFIYGRPNLTLDGGAAEAMITREPIPIHKRREKPLQRDFIALNKGAVTSGLVSAKEQAQYRATNDVRRRVTEEDKMKILTRRIPPDMTFGISTRPSTPVFDLLEHKYQDKWLATRREAELAKRARTVQQKKLDGKIYETRASLLRKYQPQVEDPPLWQMPKFNKTAAHLETFRAPEKRLQAFKHHQTDATSRTGVFGHGIYEAAKC</sequence>
<dbReference type="HOGENOM" id="CLU_060116_0_0_1"/>
<dbReference type="OMA" id="THETRMT"/>
<organism evidence="1 2">
    <name type="scientific">Ciona intestinalis</name>
    <name type="common">Transparent sea squirt</name>
    <name type="synonym">Ascidia intestinalis</name>
    <dbReference type="NCBI Taxonomy" id="7719"/>
    <lineage>
        <taxon>Eukaryota</taxon>
        <taxon>Metazoa</taxon>
        <taxon>Chordata</taxon>
        <taxon>Tunicata</taxon>
        <taxon>Ascidiacea</taxon>
        <taxon>Phlebobranchia</taxon>
        <taxon>Cionidae</taxon>
        <taxon>Ciona</taxon>
    </lineage>
</organism>
<dbReference type="Ensembl" id="ENSCINT00000027992.2">
    <property type="protein sequence ID" value="ENSCINP00000027746.2"/>
    <property type="gene ID" value="ENSCING00000015798.2"/>
</dbReference>
<evidence type="ECO:0000313" key="1">
    <source>
        <dbReference type="Ensembl" id="ENSCINP00000027746.2"/>
    </source>
</evidence>
<reference evidence="2" key="1">
    <citation type="journal article" date="2002" name="Science">
        <title>The draft genome of Ciona intestinalis: insights into chordate and vertebrate origins.</title>
        <authorList>
            <person name="Dehal P."/>
            <person name="Satou Y."/>
            <person name="Campbell R.K."/>
            <person name="Chapman J."/>
            <person name="Degnan B."/>
            <person name="De Tomaso A."/>
            <person name="Davidson B."/>
            <person name="Di Gregorio A."/>
            <person name="Gelpke M."/>
            <person name="Goodstein D.M."/>
            <person name="Harafuji N."/>
            <person name="Hastings K.E."/>
            <person name="Ho I."/>
            <person name="Hotta K."/>
            <person name="Huang W."/>
            <person name="Kawashima T."/>
            <person name="Lemaire P."/>
            <person name="Martinez D."/>
            <person name="Meinertzhagen I.A."/>
            <person name="Necula S."/>
            <person name="Nonaka M."/>
            <person name="Putnam N."/>
            <person name="Rash S."/>
            <person name="Saiga H."/>
            <person name="Satake M."/>
            <person name="Terry A."/>
            <person name="Yamada L."/>
            <person name="Wang H.G."/>
            <person name="Awazu S."/>
            <person name="Azumi K."/>
            <person name="Boore J."/>
            <person name="Branno M."/>
            <person name="Chin-Bow S."/>
            <person name="DeSantis R."/>
            <person name="Doyle S."/>
            <person name="Francino P."/>
            <person name="Keys D.N."/>
            <person name="Haga S."/>
            <person name="Hayashi H."/>
            <person name="Hino K."/>
            <person name="Imai K.S."/>
            <person name="Inaba K."/>
            <person name="Kano S."/>
            <person name="Kobayashi K."/>
            <person name="Kobayashi M."/>
            <person name="Lee B.I."/>
            <person name="Makabe K.W."/>
            <person name="Manohar C."/>
            <person name="Matassi G."/>
            <person name="Medina M."/>
            <person name="Mochizuki Y."/>
            <person name="Mount S."/>
            <person name="Morishita T."/>
            <person name="Miura S."/>
            <person name="Nakayama A."/>
            <person name="Nishizaka S."/>
            <person name="Nomoto H."/>
            <person name="Ohta F."/>
            <person name="Oishi K."/>
            <person name="Rigoutsos I."/>
            <person name="Sano M."/>
            <person name="Sasaki A."/>
            <person name="Sasakura Y."/>
            <person name="Shoguchi E."/>
            <person name="Shin-i T."/>
            <person name="Spagnuolo A."/>
            <person name="Stainier D."/>
            <person name="Suzuki M.M."/>
            <person name="Tassy O."/>
            <person name="Takatori N."/>
            <person name="Tokuoka M."/>
            <person name="Yagi K."/>
            <person name="Yoshizaki F."/>
            <person name="Wada S."/>
            <person name="Zhang C."/>
            <person name="Hyatt P.D."/>
            <person name="Larimer F."/>
            <person name="Detter C."/>
            <person name="Doggett N."/>
            <person name="Glavina T."/>
            <person name="Hawkins T."/>
            <person name="Richardson P."/>
            <person name="Lucas S."/>
            <person name="Kohara Y."/>
            <person name="Levine M."/>
            <person name="Satoh N."/>
            <person name="Rokhsar D.S."/>
        </authorList>
    </citation>
    <scope>NUCLEOTIDE SEQUENCE [LARGE SCALE GENOMIC DNA]</scope>
</reference>
<name>F6SIS7_CIOIN</name>
<dbReference type="PANTHER" id="PTHR28617">
    <property type="entry name" value="CILIA- AND FLAGELLA-ASSOCIATED PROTEIN 77"/>
    <property type="match status" value="1"/>
</dbReference>
<dbReference type="STRING" id="7719.ENSCINP00000027746"/>
<dbReference type="InParanoid" id="F6SIS7"/>
<evidence type="ECO:0000313" key="2">
    <source>
        <dbReference type="Proteomes" id="UP000008144"/>
    </source>
</evidence>
<proteinExistence type="predicted"/>
<reference evidence="1" key="4">
    <citation type="submission" date="2025-09" db="UniProtKB">
        <authorList>
            <consortium name="Ensembl"/>
        </authorList>
    </citation>
    <scope>IDENTIFICATION</scope>
</reference>
<dbReference type="EMBL" id="EAAA01002850">
    <property type="status" value="NOT_ANNOTATED_CDS"/>
    <property type="molecule type" value="Genomic_DNA"/>
</dbReference>
<dbReference type="Pfam" id="PF14825">
    <property type="entry name" value="CFAP77"/>
    <property type="match status" value="1"/>
</dbReference>
<dbReference type="GeneTree" id="ENSGT00390000014476"/>
<reference evidence="1" key="3">
    <citation type="submission" date="2025-08" db="UniProtKB">
        <authorList>
            <consortium name="Ensembl"/>
        </authorList>
    </citation>
    <scope>IDENTIFICATION</scope>
</reference>